<dbReference type="SMART" id="SM00307">
    <property type="entry name" value="ILWEQ"/>
    <property type="match status" value="1"/>
</dbReference>
<feature type="domain" description="I/LWEQ" evidence="4">
    <location>
        <begin position="1275"/>
        <end position="1511"/>
    </location>
</feature>
<keyword evidence="6" id="KW-1185">Reference proteome</keyword>
<keyword evidence="3" id="KW-0175">Coiled coil</keyword>
<dbReference type="GO" id="GO:0005886">
    <property type="term" value="C:plasma membrane"/>
    <property type="evidence" value="ECO:0007669"/>
    <property type="project" value="TreeGrafter"/>
</dbReference>
<dbReference type="SUPFAM" id="SSF109885">
    <property type="entry name" value="I/LWEQ domain"/>
    <property type="match status" value="2"/>
</dbReference>
<accession>A0A183UEP2</accession>
<name>A0A183UEP2_TOXCA</name>
<dbReference type="PANTHER" id="PTHR19981:SF1">
    <property type="entry name" value="RHEA, ISOFORM B"/>
    <property type="match status" value="1"/>
</dbReference>
<reference evidence="7" key="1">
    <citation type="submission" date="2016-06" db="UniProtKB">
        <authorList>
            <consortium name="WormBaseParasite"/>
        </authorList>
    </citation>
    <scope>IDENTIFICATION</scope>
</reference>
<dbReference type="GO" id="GO:0005737">
    <property type="term" value="C:cytoplasm"/>
    <property type="evidence" value="ECO:0007669"/>
    <property type="project" value="UniProtKB-SubCell"/>
</dbReference>
<dbReference type="PANTHER" id="PTHR19981">
    <property type="entry name" value="TALIN"/>
    <property type="match status" value="1"/>
</dbReference>
<organism evidence="6 7">
    <name type="scientific">Toxocara canis</name>
    <name type="common">Canine roundworm</name>
    <dbReference type="NCBI Taxonomy" id="6265"/>
    <lineage>
        <taxon>Eukaryota</taxon>
        <taxon>Metazoa</taxon>
        <taxon>Ecdysozoa</taxon>
        <taxon>Nematoda</taxon>
        <taxon>Chromadorea</taxon>
        <taxon>Rhabditida</taxon>
        <taxon>Spirurina</taxon>
        <taxon>Ascaridomorpha</taxon>
        <taxon>Ascaridoidea</taxon>
        <taxon>Toxocaridae</taxon>
        <taxon>Toxocara</taxon>
    </lineage>
</organism>
<dbReference type="SUPFAM" id="SSF47220">
    <property type="entry name" value="alpha-catenin/vinculin-like"/>
    <property type="match status" value="4"/>
</dbReference>
<evidence type="ECO:0000256" key="2">
    <source>
        <dbReference type="ARBA" id="ARBA00022490"/>
    </source>
</evidence>
<gene>
    <name evidence="5" type="ORF">TCNE_LOCUS6962</name>
</gene>
<dbReference type="GO" id="GO:0098609">
    <property type="term" value="P:cell-cell adhesion"/>
    <property type="evidence" value="ECO:0007669"/>
    <property type="project" value="TreeGrafter"/>
</dbReference>
<dbReference type="InterPro" id="IPR002558">
    <property type="entry name" value="ILWEQ_dom"/>
</dbReference>
<dbReference type="PROSITE" id="PS50945">
    <property type="entry name" value="I_LWEQ"/>
    <property type="match status" value="1"/>
</dbReference>
<sequence>VLRPATRLVEVARQTVASVTEQHVASHLQSTSQQLSTQLAELRVALNNAQQLNFDMQLQHSEELIKELDNELLQISRAAQAGQLTAVPGESAENATSKLMASARQVGSTLTQMVSAATSGDRQHVGASAVEVAQSLRSFTSTVHGVCATRKDTPIDRFIVSARSVVHDSGRVFDRVRERATPQQLTDATKTVSVSLRQCLSCLPDNQHVEKAISQIRTYRVSETAAPVDLRGAASRLIESCSQLAVKLEAAEQTAAVDVFVRSYTEFHTGVAQAIQQQPDALQRQQCVAYLEQAREEAINVVMRTHTASLDAANASALQALSQSTRSLTESVNAIVESVVREAPWQRECEAALRQIQSVRHILEHANLPVNSEGYYESLDSVTEQAKRLGEGMTGIARHAKSQDTHALCESVRAAANAVCGLAEGAAQSAYLVGVADAKSQPGRAAIIDTTKCDRSVQLVKQICERIQRTEYTQQQILDDATVVAKHTSTLANLCREASERTSNVNVKKQFINCARDVASSTASLITSVKQLDSSFTERHQRECTEAARSLHTAAEQLETFVDNPDFAPIPAKISASGEQAQRPVLHSAKQMLDASCEMIMTAKQLAASPTDAQTWQRLADNSKVVSESIKRLVAAIREEAPGQVDLDHAITTLRQMLAHIDRASIEACQDQLPRSTVTEQRVHQQILHACQSVYDRIEPLRDAAIGHSEGLGHCVREHMAAIEPLVQSCVQAASITYDTKAQSTFFEQCKTVVEAELQMIYACKDAGGNPKARELHVVVDESASQLRDALSDMQRNVNRMASEAGVIHGVVENISRSIALTDETSSHATGSFTDAQTRMMSALEEISRIATDMPLTEAEALGPLALRLSERYSDLASESRLAIATLSSPNLAQKLRVAVQKLGTACIELVKIAGQRRAHPEDQRLLDDLSRGSRTVVERVQEVLAALHEGSKGTQACINAANTVSGIIGDLDTTIMFATAGSLNPQKDSEKFGDHREAILKTAKALMEDTKALVAGAASNQEQLAVAAQNAVRTIVNLSDAVKSGAVSLSSDNAEAQVMVIHAVRDVAAALSNLIQATKNASGRSLHDPAMSHLKEAAKVMVTNVASLLKTVKTVEDEHQRGTRALEAAIEAIGQEIRLYDSGEAPSRGAATAEDVIRSTKQLTAATARAASAAQTLQQSDVIAAANLARQSVCDLLATTRAAAQSADSVDARYRTLDCGREVAVQVRSLLITLQTLLIRSDDPHARNALLDASRRVAKVVGELANCGELLKGDSWSDPSDPTAVAENELIGAANSIEAAAVKLAQLRPRQVHKVDDSLTFDEQILAAAKSIASAVQTLVKAASAAQRELVAQGRLEARPAFATDDYQWSEGLISAARLVAAAVHQLCEAANALVQGHSSEEKLISAAKQVASSTAHLLVACKVKSDLDSRAMQRLQSAGHAVKTATEHLVLAAKSAIHEDERTLVISQRMVSGIAQVMDAQEQVLRKERELSEARGKLAALNKARYERGLSPSNETPRY</sequence>
<dbReference type="InterPro" id="IPR054060">
    <property type="entry name" value="TLN1-like_RS"/>
</dbReference>
<dbReference type="CDD" id="cd12150">
    <property type="entry name" value="talin-RS"/>
    <property type="match status" value="1"/>
</dbReference>
<comment type="subcellular location">
    <subcellularLocation>
        <location evidence="1">Cytoplasm</location>
    </subcellularLocation>
</comment>
<dbReference type="Proteomes" id="UP000050794">
    <property type="component" value="Unassembled WGS sequence"/>
</dbReference>
<dbReference type="Pfam" id="PF21692">
    <property type="entry name" value="Talin_R4"/>
    <property type="match status" value="1"/>
</dbReference>
<dbReference type="GO" id="GO:0005925">
    <property type="term" value="C:focal adhesion"/>
    <property type="evidence" value="ECO:0007669"/>
    <property type="project" value="TreeGrafter"/>
</dbReference>
<dbReference type="GO" id="GO:0030036">
    <property type="term" value="P:actin cytoskeleton organization"/>
    <property type="evidence" value="ECO:0007669"/>
    <property type="project" value="TreeGrafter"/>
</dbReference>
<dbReference type="Pfam" id="PF21865">
    <property type="entry name" value="TLN1-like_RS"/>
    <property type="match status" value="2"/>
</dbReference>
<dbReference type="InterPro" id="IPR037438">
    <property type="entry name" value="Talin1/2-RS"/>
</dbReference>
<feature type="coiled-coil region" evidence="3">
    <location>
        <begin position="1479"/>
        <end position="1506"/>
    </location>
</feature>
<dbReference type="Pfam" id="PF21896">
    <property type="entry name" value="Talin_IBS2B"/>
    <property type="match status" value="3"/>
</dbReference>
<evidence type="ECO:0000256" key="1">
    <source>
        <dbReference type="ARBA" id="ARBA00004496"/>
    </source>
</evidence>
<dbReference type="FunFam" id="1.20.1420.10:FF:000002">
    <property type="entry name" value="Talin 2"/>
    <property type="match status" value="1"/>
</dbReference>
<dbReference type="Pfam" id="PF01608">
    <property type="entry name" value="I_LWEQ"/>
    <property type="match status" value="1"/>
</dbReference>
<dbReference type="Gene3D" id="1.20.1410.10">
    <property type="entry name" value="I/LWEQ domain"/>
    <property type="match status" value="1"/>
</dbReference>
<dbReference type="InterPro" id="IPR049108">
    <property type="entry name" value="Talin_R4"/>
</dbReference>
<dbReference type="Gene3D" id="1.20.120.230">
    <property type="entry name" value="Alpha-catenin/vinculin-like"/>
    <property type="match status" value="3"/>
</dbReference>
<evidence type="ECO:0000259" key="4">
    <source>
        <dbReference type="PROSITE" id="PS50945"/>
    </source>
</evidence>
<dbReference type="InterPro" id="IPR035964">
    <property type="entry name" value="I/LWEQ_dom_sf"/>
</dbReference>
<proteinExistence type="predicted"/>
<feature type="coiled-coil region" evidence="3">
    <location>
        <begin position="32"/>
        <end position="78"/>
    </location>
</feature>
<dbReference type="Gene3D" id="1.20.1420.10">
    <property type="entry name" value="Talin, central domain"/>
    <property type="match status" value="5"/>
</dbReference>
<dbReference type="WBParaSite" id="TCNE_0000696201-mRNA-1">
    <property type="protein sequence ID" value="TCNE_0000696201-mRNA-1"/>
    <property type="gene ID" value="TCNE_0000696201"/>
</dbReference>
<dbReference type="FunFam" id="1.20.1410.10:FF:000001">
    <property type="entry name" value="Talin 2"/>
    <property type="match status" value="1"/>
</dbReference>
<dbReference type="GO" id="GO:0051015">
    <property type="term" value="F:actin filament binding"/>
    <property type="evidence" value="ECO:0007669"/>
    <property type="project" value="InterPro"/>
</dbReference>
<protein>
    <submittedName>
        <fullName evidence="7">I/LWEQ domain-containing protein</fullName>
    </submittedName>
</protein>
<reference evidence="5 6" key="2">
    <citation type="submission" date="2018-11" db="EMBL/GenBank/DDBJ databases">
        <authorList>
            <consortium name="Pathogen Informatics"/>
        </authorList>
    </citation>
    <scope>NUCLEOTIDE SEQUENCE [LARGE SCALE GENOMIC DNA]</scope>
</reference>
<evidence type="ECO:0000256" key="3">
    <source>
        <dbReference type="SAM" id="Coils"/>
    </source>
</evidence>
<evidence type="ECO:0000313" key="5">
    <source>
        <dbReference type="EMBL" id="VDM38283.1"/>
    </source>
</evidence>
<dbReference type="EMBL" id="UYWY01019586">
    <property type="protein sequence ID" value="VDM38283.1"/>
    <property type="molecule type" value="Genomic_DNA"/>
</dbReference>
<dbReference type="InterPro" id="IPR015009">
    <property type="entry name" value="Vinculin-bd_dom"/>
</dbReference>
<dbReference type="GO" id="GO:0005178">
    <property type="term" value="F:integrin binding"/>
    <property type="evidence" value="ECO:0007669"/>
    <property type="project" value="TreeGrafter"/>
</dbReference>
<keyword evidence="2" id="KW-0963">Cytoplasm</keyword>
<evidence type="ECO:0000313" key="7">
    <source>
        <dbReference type="WBParaSite" id="TCNE_0000696201-mRNA-1"/>
    </source>
</evidence>
<dbReference type="InterPro" id="IPR054082">
    <property type="entry name" value="Talin_IBS2B"/>
</dbReference>
<evidence type="ECO:0000313" key="6">
    <source>
        <dbReference type="Proteomes" id="UP000050794"/>
    </source>
</evidence>
<dbReference type="InterPro" id="IPR036723">
    <property type="entry name" value="Alpha-catenin/vinculin-like_sf"/>
</dbReference>
<dbReference type="Pfam" id="PF08913">
    <property type="entry name" value="VBS"/>
    <property type="match status" value="1"/>
</dbReference>